<dbReference type="EMBL" id="SPMY01000074">
    <property type="protein sequence ID" value="NMQ29866.1"/>
    <property type="molecule type" value="Genomic_DNA"/>
</dbReference>
<evidence type="ECO:0000313" key="11">
    <source>
        <dbReference type="Proteomes" id="UP000749010"/>
    </source>
</evidence>
<feature type="transmembrane region" description="Helical" evidence="9">
    <location>
        <begin position="32"/>
        <end position="54"/>
    </location>
</feature>
<dbReference type="PIRSF" id="PIRSF005508">
    <property type="entry name" value="Acr3"/>
    <property type="match status" value="1"/>
</dbReference>
<evidence type="ECO:0000256" key="4">
    <source>
        <dbReference type="ARBA" id="ARBA00022475"/>
    </source>
</evidence>
<name>A0ABX1U032_9PROT</name>
<gene>
    <name evidence="10" type="primary">arsB</name>
    <name evidence="10" type="ORF">E4Q23_20145</name>
</gene>
<feature type="transmembrane region" description="Helical" evidence="9">
    <location>
        <begin position="75"/>
        <end position="102"/>
    </location>
</feature>
<evidence type="ECO:0000313" key="10">
    <source>
        <dbReference type="EMBL" id="NMQ29866.1"/>
    </source>
</evidence>
<keyword evidence="4 8" id="KW-1003">Cell membrane</keyword>
<organism evidence="10 11">
    <name type="scientific">Candidatus Accumulibacter phosphatis</name>
    <dbReference type="NCBI Taxonomy" id="327160"/>
    <lineage>
        <taxon>Bacteria</taxon>
        <taxon>Pseudomonadati</taxon>
        <taxon>Pseudomonadota</taxon>
        <taxon>Betaproteobacteria</taxon>
        <taxon>Candidatus Accumulibacter</taxon>
    </lineage>
</organism>
<feature type="transmembrane region" description="Helical" evidence="9">
    <location>
        <begin position="114"/>
        <end position="133"/>
    </location>
</feature>
<feature type="transmembrane region" description="Helical" evidence="9">
    <location>
        <begin position="307"/>
        <end position="329"/>
    </location>
</feature>
<keyword evidence="11" id="KW-1185">Reference proteome</keyword>
<proteinExistence type="inferred from homology"/>
<comment type="similarity">
    <text evidence="2 8">Belongs to the arsenical resistance-3 (ACR3) (TC 2.A.59) family.</text>
</comment>
<evidence type="ECO:0000256" key="3">
    <source>
        <dbReference type="ARBA" id="ARBA00022448"/>
    </source>
</evidence>
<dbReference type="Gene3D" id="1.20.1530.20">
    <property type="match status" value="1"/>
</dbReference>
<reference evidence="10 11" key="1">
    <citation type="submission" date="2019-03" db="EMBL/GenBank/DDBJ databases">
        <title>Metabolic reconstructions from genomes of highly enriched 'Candidatus Accumulibacter' and 'Candidatus Competibacter' bioreactor populations.</title>
        <authorList>
            <person name="Annavajhala M.K."/>
            <person name="Welles L."/>
            <person name="Abbas B."/>
            <person name="Sorokin D."/>
            <person name="Park H."/>
            <person name="Van Loosdrecht M."/>
            <person name="Chandran K."/>
        </authorList>
    </citation>
    <scope>NUCLEOTIDE SEQUENCE [LARGE SCALE GENOMIC DNA]</scope>
    <source>
        <strain evidence="10 11">SBR_S</strain>
    </source>
</reference>
<feature type="transmembrane region" description="Helical" evidence="9">
    <location>
        <begin position="278"/>
        <end position="301"/>
    </location>
</feature>
<dbReference type="PANTHER" id="PTHR43057:SF1">
    <property type="entry name" value="ARSENICAL-RESISTANCE PROTEIN 3"/>
    <property type="match status" value="1"/>
</dbReference>
<feature type="transmembrane region" description="Helical" evidence="9">
    <location>
        <begin position="244"/>
        <end position="266"/>
    </location>
</feature>
<evidence type="ECO:0000256" key="9">
    <source>
        <dbReference type="SAM" id="Phobius"/>
    </source>
</evidence>
<comment type="subcellular location">
    <subcellularLocation>
        <location evidence="1 8">Cell membrane</location>
        <topology evidence="1 8">Multi-pass membrane protein</topology>
    </subcellularLocation>
</comment>
<evidence type="ECO:0000256" key="7">
    <source>
        <dbReference type="ARBA" id="ARBA00023136"/>
    </source>
</evidence>
<dbReference type="InterPro" id="IPR038770">
    <property type="entry name" value="Na+/solute_symporter_sf"/>
</dbReference>
<dbReference type="InterPro" id="IPR002657">
    <property type="entry name" value="BilAc:Na_symport/Acr3"/>
</dbReference>
<accession>A0ABX1U032</accession>
<evidence type="ECO:0000256" key="8">
    <source>
        <dbReference type="PIRNR" id="PIRNR005508"/>
    </source>
</evidence>
<dbReference type="RefSeq" id="WP_169068319.1">
    <property type="nucleotide sequence ID" value="NZ_SPMY01000074.1"/>
</dbReference>
<evidence type="ECO:0000256" key="6">
    <source>
        <dbReference type="ARBA" id="ARBA00022989"/>
    </source>
</evidence>
<comment type="caution">
    <text evidence="10">The sequence shown here is derived from an EMBL/GenBank/DDBJ whole genome shotgun (WGS) entry which is preliminary data.</text>
</comment>
<keyword evidence="3 8" id="KW-0813">Transport</keyword>
<dbReference type="InterPro" id="IPR004706">
    <property type="entry name" value="Arsenical-R_Acr3"/>
</dbReference>
<dbReference type="NCBIfam" id="TIGR00832">
    <property type="entry name" value="acr3"/>
    <property type="match status" value="1"/>
</dbReference>
<feature type="transmembrane region" description="Helical" evidence="9">
    <location>
        <begin position="218"/>
        <end position="238"/>
    </location>
</feature>
<protein>
    <submittedName>
        <fullName evidence="10">ACR3 family arsenite efflux transporter</fullName>
    </submittedName>
</protein>
<dbReference type="Pfam" id="PF01758">
    <property type="entry name" value="SBF"/>
    <property type="match status" value="1"/>
</dbReference>
<keyword evidence="6 8" id="KW-1133">Transmembrane helix</keyword>
<feature type="transmembrane region" description="Helical" evidence="9">
    <location>
        <begin position="7"/>
        <end position="26"/>
    </location>
</feature>
<keyword evidence="7 8" id="KW-0472">Membrane</keyword>
<evidence type="ECO:0000256" key="2">
    <source>
        <dbReference type="ARBA" id="ARBA00010110"/>
    </source>
</evidence>
<dbReference type="Proteomes" id="UP000749010">
    <property type="component" value="Unassembled WGS sequence"/>
</dbReference>
<evidence type="ECO:0000256" key="5">
    <source>
        <dbReference type="ARBA" id="ARBA00022692"/>
    </source>
</evidence>
<feature type="transmembrane region" description="Helical" evidence="9">
    <location>
        <begin position="179"/>
        <end position="197"/>
    </location>
</feature>
<sequence>MGLFERYLTVWVALGILAGVALGLAMPDAFQIIAGLEIAHVNLVVAVFIWVMIYPMMIQIDWHAVKDVGKKPRGLLLTLVVNWLIKPFTMAALGVLFFKHLFAPWVDPQSANEYIAGMILLGVAPCTAMVFVWSQLVKGDANYTLVQVSVNDLIMVFAFAPIAAFLLGVTNISVPWETLVLSTVLYVVLPLAAGMATRHALERRSSHAVADFVAKLKPWSVVGLIATVVLLFGFQAGTIVNRPLVIAMIAVPLIVQTYGIFAIGMIGARMLKLPHNVAGPACLIGTSNFFELAVAVAISLFGLNSGAALATVVGVLVEVPVMLSLVALVNRSEHWYRYAPATGGDDLDKENCR</sequence>
<keyword evidence="5 8" id="KW-0812">Transmembrane</keyword>
<evidence type="ECO:0000256" key="1">
    <source>
        <dbReference type="ARBA" id="ARBA00004651"/>
    </source>
</evidence>
<feature type="transmembrane region" description="Helical" evidence="9">
    <location>
        <begin position="153"/>
        <end position="173"/>
    </location>
</feature>
<dbReference type="PANTHER" id="PTHR43057">
    <property type="entry name" value="ARSENITE EFFLUX TRANSPORTER"/>
    <property type="match status" value="1"/>
</dbReference>